<evidence type="ECO:0000313" key="4">
    <source>
        <dbReference type="Proteomes" id="UP000663760"/>
    </source>
</evidence>
<dbReference type="EMBL" id="LR743598">
    <property type="protein sequence ID" value="CAA2629341.1"/>
    <property type="molecule type" value="Genomic_DNA"/>
</dbReference>
<sequence>MEKTHENEEPTIVEDEKQEQLQQFKEATEKVSPKSKTVPFPDVLKSK</sequence>
<keyword evidence="4" id="KW-1185">Reference proteome</keyword>
<accession>A0A7I8L861</accession>
<feature type="region of interest" description="Disordered" evidence="1">
    <location>
        <begin position="23"/>
        <end position="47"/>
    </location>
</feature>
<evidence type="ECO:0000313" key="2">
    <source>
        <dbReference type="EMBL" id="CAA2629341.1"/>
    </source>
</evidence>
<proteinExistence type="predicted"/>
<dbReference type="AlphaFoldDB" id="A0A7I8L861"/>
<organism evidence="3 4">
    <name type="scientific">Spirodela intermedia</name>
    <name type="common">Intermediate duckweed</name>
    <dbReference type="NCBI Taxonomy" id="51605"/>
    <lineage>
        <taxon>Eukaryota</taxon>
        <taxon>Viridiplantae</taxon>
        <taxon>Streptophyta</taxon>
        <taxon>Embryophyta</taxon>
        <taxon>Tracheophyta</taxon>
        <taxon>Spermatophyta</taxon>
        <taxon>Magnoliopsida</taxon>
        <taxon>Liliopsida</taxon>
        <taxon>Araceae</taxon>
        <taxon>Lemnoideae</taxon>
        <taxon>Spirodela</taxon>
    </lineage>
</organism>
<gene>
    <name evidence="2" type="ORF">SI7747_11014979</name>
    <name evidence="3" type="ORF">SI8410_11016133</name>
</gene>
<evidence type="ECO:0000256" key="1">
    <source>
        <dbReference type="SAM" id="MobiDB-lite"/>
    </source>
</evidence>
<reference evidence="3" key="1">
    <citation type="submission" date="2020-02" db="EMBL/GenBank/DDBJ databases">
        <authorList>
            <person name="Scholz U."/>
            <person name="Mascher M."/>
            <person name="Fiebig A."/>
        </authorList>
    </citation>
    <scope>NUCLEOTIDE SEQUENCE</scope>
</reference>
<name>A0A7I8L861_SPIIN</name>
<dbReference type="Proteomes" id="UP000663760">
    <property type="component" value="Chromosome 11"/>
</dbReference>
<protein>
    <submittedName>
        <fullName evidence="3">Uncharacterized protein</fullName>
    </submittedName>
</protein>
<evidence type="ECO:0000313" key="3">
    <source>
        <dbReference type="EMBL" id="CAA7405455.1"/>
    </source>
</evidence>
<dbReference type="EMBL" id="LR746274">
    <property type="protein sequence ID" value="CAA7405455.1"/>
    <property type="molecule type" value="Genomic_DNA"/>
</dbReference>